<dbReference type="NCBIfam" id="TIGR01498">
    <property type="entry name" value="folK"/>
    <property type="match status" value="1"/>
</dbReference>
<dbReference type="AlphaFoldDB" id="A0A0B8NZ51"/>
<dbReference type="GO" id="GO:0046656">
    <property type="term" value="P:folic acid biosynthetic process"/>
    <property type="evidence" value="ECO:0007669"/>
    <property type="project" value="UniProtKB-KW"/>
</dbReference>
<dbReference type="Pfam" id="PF01288">
    <property type="entry name" value="HPPK"/>
    <property type="match status" value="1"/>
</dbReference>
<sequence length="165" mass="18702">MALVYASIGSNINRELHVAESLKALNNRFAPLTISKFYDCEPVGFEGDNFLNLVVGFECDLSVAELAKVLQQIELDSGRQRENKEWASRTLDIDILLYDNKVGIIDGVELPRGEITEYAFVLRPLVDVAGQELHPTLNISYQRIWNNFDQMSQKTEPISFEDSFS</sequence>
<reference evidence="9 10" key="1">
    <citation type="submission" date="2015-01" db="EMBL/GenBank/DDBJ databases">
        <title>Vibrio sp. C5 JCM 19232 whole genome shotgun sequence.</title>
        <authorList>
            <person name="Sawabe T."/>
            <person name="Meirelles P."/>
            <person name="Feng G."/>
            <person name="Sayaka M."/>
            <person name="Hattori M."/>
            <person name="Ohkuma M."/>
        </authorList>
    </citation>
    <scope>NUCLEOTIDE SEQUENCE [LARGE SCALE GENOMIC DNA]</scope>
    <source>
        <strain evidence="9 10">JCM19232</strain>
    </source>
</reference>
<reference evidence="9 10" key="2">
    <citation type="submission" date="2015-01" db="EMBL/GenBank/DDBJ databases">
        <authorList>
            <consortium name="NBRP consortium"/>
            <person name="Sawabe T."/>
            <person name="Meirelles P."/>
            <person name="Feng G."/>
            <person name="Sayaka M."/>
            <person name="Hattori M."/>
            <person name="Ohkuma M."/>
        </authorList>
    </citation>
    <scope>NUCLEOTIDE SEQUENCE [LARGE SCALE GENOMIC DNA]</scope>
    <source>
        <strain evidence="9 10">JCM19232</strain>
    </source>
</reference>
<keyword evidence="5 9" id="KW-0418">Kinase</keyword>
<dbReference type="SUPFAM" id="SSF55083">
    <property type="entry name" value="6-hydroxymethyl-7,8-dihydropterin pyrophosphokinase, HPPK"/>
    <property type="match status" value="1"/>
</dbReference>
<evidence type="ECO:0000313" key="9">
    <source>
        <dbReference type="EMBL" id="GAM59820.1"/>
    </source>
</evidence>
<evidence type="ECO:0000256" key="1">
    <source>
        <dbReference type="ARBA" id="ARBA00005051"/>
    </source>
</evidence>
<dbReference type="CDD" id="cd00483">
    <property type="entry name" value="HPPK"/>
    <property type="match status" value="1"/>
</dbReference>
<evidence type="ECO:0000259" key="8">
    <source>
        <dbReference type="Pfam" id="PF01288"/>
    </source>
</evidence>
<dbReference type="EMBL" id="BBSA01000001">
    <property type="protein sequence ID" value="GAM59820.1"/>
    <property type="molecule type" value="Genomic_DNA"/>
</dbReference>
<dbReference type="Gene3D" id="3.30.70.560">
    <property type="entry name" value="7,8-Dihydro-6-hydroxymethylpterin-pyrophosphokinase HPPK"/>
    <property type="match status" value="1"/>
</dbReference>
<accession>A0A0B8NZ51</accession>
<dbReference type="GO" id="GO:0016301">
    <property type="term" value="F:kinase activity"/>
    <property type="evidence" value="ECO:0007669"/>
    <property type="project" value="UniProtKB-KW"/>
</dbReference>
<protein>
    <recommendedName>
        <fullName evidence="2">2-amino-4-hydroxy-6-hydroxymethyldihydropteridine diphosphokinase</fullName>
        <ecNumber evidence="2">2.7.6.3</ecNumber>
    </recommendedName>
</protein>
<keyword evidence="4" id="KW-0547">Nucleotide-binding</keyword>
<dbReference type="GO" id="GO:0046654">
    <property type="term" value="P:tetrahydrofolate biosynthetic process"/>
    <property type="evidence" value="ECO:0007669"/>
    <property type="project" value="UniProtKB-UniPathway"/>
</dbReference>
<dbReference type="Proteomes" id="UP000031670">
    <property type="component" value="Unassembled WGS sequence"/>
</dbReference>
<evidence type="ECO:0000256" key="6">
    <source>
        <dbReference type="ARBA" id="ARBA00022840"/>
    </source>
</evidence>
<gene>
    <name evidence="9" type="ORF">JCM19232_153</name>
</gene>
<organism evidence="9 10">
    <name type="scientific">Vibrio ishigakensis</name>
    <dbReference type="NCBI Taxonomy" id="1481914"/>
    <lineage>
        <taxon>Bacteria</taxon>
        <taxon>Pseudomonadati</taxon>
        <taxon>Pseudomonadota</taxon>
        <taxon>Gammaproteobacteria</taxon>
        <taxon>Vibrionales</taxon>
        <taxon>Vibrionaceae</taxon>
        <taxon>Vibrio</taxon>
    </lineage>
</organism>
<proteinExistence type="predicted"/>
<dbReference type="InterPro" id="IPR000550">
    <property type="entry name" value="Hppk"/>
</dbReference>
<dbReference type="InterPro" id="IPR035907">
    <property type="entry name" value="Hppk_sf"/>
</dbReference>
<evidence type="ECO:0000256" key="2">
    <source>
        <dbReference type="ARBA" id="ARBA00013253"/>
    </source>
</evidence>
<dbReference type="GO" id="GO:0005524">
    <property type="term" value="F:ATP binding"/>
    <property type="evidence" value="ECO:0007669"/>
    <property type="project" value="UniProtKB-KW"/>
</dbReference>
<keyword evidence="6" id="KW-0067">ATP-binding</keyword>
<evidence type="ECO:0000313" key="10">
    <source>
        <dbReference type="Proteomes" id="UP000031670"/>
    </source>
</evidence>
<comment type="pathway">
    <text evidence="1">Cofactor biosynthesis; tetrahydrofolate biosynthesis; 2-amino-4-hydroxy-6-hydroxymethyl-7,8-dihydropteridine diphosphate from 7,8-dihydroneopterin triphosphate: step 4/4.</text>
</comment>
<evidence type="ECO:0000256" key="5">
    <source>
        <dbReference type="ARBA" id="ARBA00022777"/>
    </source>
</evidence>
<dbReference type="PANTHER" id="PTHR43071">
    <property type="entry name" value="2-AMINO-4-HYDROXY-6-HYDROXYMETHYLDIHYDROPTERIDINE PYROPHOSPHOKINASE"/>
    <property type="match status" value="1"/>
</dbReference>
<evidence type="ECO:0000256" key="7">
    <source>
        <dbReference type="ARBA" id="ARBA00022909"/>
    </source>
</evidence>
<feature type="domain" description="7,8-dihydro-6-hydroxymethylpterin-pyrophosphokinase" evidence="8">
    <location>
        <begin position="5"/>
        <end position="129"/>
    </location>
</feature>
<evidence type="ECO:0000256" key="3">
    <source>
        <dbReference type="ARBA" id="ARBA00022679"/>
    </source>
</evidence>
<dbReference type="PANTHER" id="PTHR43071:SF2">
    <property type="entry name" value="2-AMINO-4-HYDROXY-6-HYDROXYMETHYLDIHYDROPTERIDINE PYROPHOSPHOKINASE"/>
    <property type="match status" value="1"/>
</dbReference>
<dbReference type="EC" id="2.7.6.3" evidence="2"/>
<keyword evidence="7" id="KW-0289">Folate biosynthesis</keyword>
<evidence type="ECO:0000256" key="4">
    <source>
        <dbReference type="ARBA" id="ARBA00022741"/>
    </source>
</evidence>
<comment type="caution">
    <text evidence="9">The sequence shown here is derived from an EMBL/GenBank/DDBJ whole genome shotgun (WGS) entry which is preliminary data.</text>
</comment>
<dbReference type="UniPathway" id="UPA00077">
    <property type="reaction ID" value="UER00155"/>
</dbReference>
<name>A0A0B8NZ51_9VIBR</name>
<keyword evidence="3" id="KW-0808">Transferase</keyword>
<dbReference type="GO" id="GO:0003848">
    <property type="term" value="F:2-amino-4-hydroxy-6-hydroxymethyldihydropteridine diphosphokinase activity"/>
    <property type="evidence" value="ECO:0007669"/>
    <property type="project" value="UniProtKB-EC"/>
</dbReference>